<sequence>MSAPGAQGQGPPHQAGPPYAPQTAALGGVPDIIPDIPPCAVFLVLYALLFATHVTTLKRNKARGHKFLFSGALFAFSAIRVITMSLRISWALHPTNVSLAISAQVFVYVGTIILYIMNWFFAQRIVRAQHPRWGWSTPYRVAHRAGLGCLLLSLCLLIVAAVQQFFTLDSKTHQIDRALQLAGQTYFAAFCFAPVALVATSLILPRKGTEKFGAGRLRINIAILVTAVCILSTGQIFRCVTSWLPPVPLRSPDGIPLPAPWYFSKTCFYIFNFTTEIIIVIAYAVVRIDLRFHIPNGSKVRGDYSTGQRESPYYVGVKGKEKSAKRISKPQTGNLSNRSNDTLHEYESSLFDDTRTLADSLRYPSSVLEVDSKTGRWKIKRHSGMTEANSIRYSNSPQPSLWSPDRETWAGDDAPPVPPLPDWPLRESQMPRGYVPVMEHRNQRSMSYSDGSNEIQSHEYGGVGTRDAITEAIAKLESNSQTNTMRRELSNANYDGRTIEDAITPIDRHPGSVLPVQMPRSYQPGSNPWPSLYFPAPVYSTSSLPRSNSNSRWLQKFSRDPSASLSRESEYLPIEKKKKNAPSVDASFATSQAEEEFARFSFEAPPRREDAEHHGRGVTE</sequence>
<evidence type="ECO:0000313" key="3">
    <source>
        <dbReference type="EMBL" id="KAF2791493.1"/>
    </source>
</evidence>
<organism evidence="3 4">
    <name type="scientific">Melanomma pulvis-pyrius CBS 109.77</name>
    <dbReference type="NCBI Taxonomy" id="1314802"/>
    <lineage>
        <taxon>Eukaryota</taxon>
        <taxon>Fungi</taxon>
        <taxon>Dikarya</taxon>
        <taxon>Ascomycota</taxon>
        <taxon>Pezizomycotina</taxon>
        <taxon>Dothideomycetes</taxon>
        <taxon>Pleosporomycetidae</taxon>
        <taxon>Pleosporales</taxon>
        <taxon>Melanommataceae</taxon>
        <taxon>Melanomma</taxon>
    </lineage>
</organism>
<keyword evidence="2" id="KW-0472">Membrane</keyword>
<feature type="region of interest" description="Disordered" evidence="1">
    <location>
        <begin position="321"/>
        <end position="341"/>
    </location>
</feature>
<feature type="region of interest" description="Disordered" evidence="1">
    <location>
        <begin position="390"/>
        <end position="410"/>
    </location>
</feature>
<dbReference type="Proteomes" id="UP000799757">
    <property type="component" value="Unassembled WGS sequence"/>
</dbReference>
<name>A0A6A6X5R8_9PLEO</name>
<dbReference type="InterPro" id="IPR021460">
    <property type="entry name" value="DUF3112"/>
</dbReference>
<feature type="transmembrane region" description="Helical" evidence="2">
    <location>
        <begin position="67"/>
        <end position="88"/>
    </location>
</feature>
<dbReference type="AlphaFoldDB" id="A0A6A6X5R8"/>
<feature type="transmembrane region" description="Helical" evidence="2">
    <location>
        <begin position="217"/>
        <end position="237"/>
    </location>
</feature>
<evidence type="ECO:0000313" key="4">
    <source>
        <dbReference type="Proteomes" id="UP000799757"/>
    </source>
</evidence>
<proteinExistence type="predicted"/>
<keyword evidence="2" id="KW-1133">Transmembrane helix</keyword>
<dbReference type="OrthoDB" id="3357002at2759"/>
<accession>A0A6A6X5R8</accession>
<evidence type="ECO:0000256" key="1">
    <source>
        <dbReference type="SAM" id="MobiDB-lite"/>
    </source>
</evidence>
<feature type="transmembrane region" description="Helical" evidence="2">
    <location>
        <begin position="100"/>
        <end position="121"/>
    </location>
</feature>
<feature type="compositionally biased region" description="Basic and acidic residues" evidence="1">
    <location>
        <begin position="605"/>
        <end position="620"/>
    </location>
</feature>
<dbReference type="Pfam" id="PF11309">
    <property type="entry name" value="DUF3112"/>
    <property type="match status" value="1"/>
</dbReference>
<keyword evidence="4" id="KW-1185">Reference proteome</keyword>
<dbReference type="EMBL" id="MU002016">
    <property type="protein sequence ID" value="KAF2791493.1"/>
    <property type="molecule type" value="Genomic_DNA"/>
</dbReference>
<evidence type="ECO:0000256" key="2">
    <source>
        <dbReference type="SAM" id="Phobius"/>
    </source>
</evidence>
<protein>
    <submittedName>
        <fullName evidence="3">Uncharacterized protein</fullName>
    </submittedName>
</protein>
<reference evidence="3" key="1">
    <citation type="journal article" date="2020" name="Stud. Mycol.">
        <title>101 Dothideomycetes genomes: a test case for predicting lifestyles and emergence of pathogens.</title>
        <authorList>
            <person name="Haridas S."/>
            <person name="Albert R."/>
            <person name="Binder M."/>
            <person name="Bloem J."/>
            <person name="Labutti K."/>
            <person name="Salamov A."/>
            <person name="Andreopoulos B."/>
            <person name="Baker S."/>
            <person name="Barry K."/>
            <person name="Bills G."/>
            <person name="Bluhm B."/>
            <person name="Cannon C."/>
            <person name="Castanera R."/>
            <person name="Culley D."/>
            <person name="Daum C."/>
            <person name="Ezra D."/>
            <person name="Gonzalez J."/>
            <person name="Henrissat B."/>
            <person name="Kuo A."/>
            <person name="Liang C."/>
            <person name="Lipzen A."/>
            <person name="Lutzoni F."/>
            <person name="Magnuson J."/>
            <person name="Mondo S."/>
            <person name="Nolan M."/>
            <person name="Ohm R."/>
            <person name="Pangilinan J."/>
            <person name="Park H.-J."/>
            <person name="Ramirez L."/>
            <person name="Alfaro M."/>
            <person name="Sun H."/>
            <person name="Tritt A."/>
            <person name="Yoshinaga Y."/>
            <person name="Zwiers L.-H."/>
            <person name="Turgeon B."/>
            <person name="Goodwin S."/>
            <person name="Spatafora J."/>
            <person name="Crous P."/>
            <person name="Grigoriev I."/>
        </authorList>
    </citation>
    <scope>NUCLEOTIDE SEQUENCE</scope>
    <source>
        <strain evidence="3">CBS 109.77</strain>
    </source>
</reference>
<feature type="transmembrane region" description="Helical" evidence="2">
    <location>
        <begin position="141"/>
        <end position="166"/>
    </location>
</feature>
<dbReference type="PANTHER" id="PTHR35184:SF1">
    <property type="entry name" value="INTEGRAL MEMBRANE PROTEIN"/>
    <property type="match status" value="1"/>
</dbReference>
<feature type="region of interest" description="Disordered" evidence="1">
    <location>
        <begin position="544"/>
        <end position="620"/>
    </location>
</feature>
<feature type="compositionally biased region" description="Polar residues" evidence="1">
    <location>
        <begin position="390"/>
        <end position="401"/>
    </location>
</feature>
<dbReference type="PANTHER" id="PTHR35184">
    <property type="entry name" value="YALI0C10208P"/>
    <property type="match status" value="1"/>
</dbReference>
<gene>
    <name evidence="3" type="ORF">K505DRAFT_309409</name>
</gene>
<feature type="transmembrane region" description="Helical" evidence="2">
    <location>
        <begin position="186"/>
        <end position="205"/>
    </location>
</feature>
<feature type="transmembrane region" description="Helical" evidence="2">
    <location>
        <begin position="268"/>
        <end position="286"/>
    </location>
</feature>
<feature type="transmembrane region" description="Helical" evidence="2">
    <location>
        <begin position="35"/>
        <end position="55"/>
    </location>
</feature>
<keyword evidence="2" id="KW-0812">Transmembrane</keyword>
<feature type="compositionally biased region" description="Polar residues" evidence="1">
    <location>
        <begin position="329"/>
        <end position="340"/>
    </location>
</feature>